<name>A0A1U8ADW4_NELNU</name>
<protein>
    <submittedName>
        <fullName evidence="3">Uncharacterized protein LOC104603390</fullName>
    </submittedName>
</protein>
<dbReference type="Proteomes" id="UP000189703">
    <property type="component" value="Unplaced"/>
</dbReference>
<dbReference type="OMA" id="VLMAEIP"/>
<organism evidence="2 3">
    <name type="scientific">Nelumbo nucifera</name>
    <name type="common">Sacred lotus</name>
    <dbReference type="NCBI Taxonomy" id="4432"/>
    <lineage>
        <taxon>Eukaryota</taxon>
        <taxon>Viridiplantae</taxon>
        <taxon>Streptophyta</taxon>
        <taxon>Embryophyta</taxon>
        <taxon>Tracheophyta</taxon>
        <taxon>Spermatophyta</taxon>
        <taxon>Magnoliopsida</taxon>
        <taxon>Proteales</taxon>
        <taxon>Nelumbonaceae</taxon>
        <taxon>Nelumbo</taxon>
    </lineage>
</organism>
<dbReference type="AlphaFoldDB" id="A0A1U8ADW4"/>
<keyword evidence="2" id="KW-1185">Reference proteome</keyword>
<feature type="region of interest" description="Disordered" evidence="1">
    <location>
        <begin position="315"/>
        <end position="338"/>
    </location>
</feature>
<evidence type="ECO:0000313" key="3">
    <source>
        <dbReference type="RefSeq" id="XP_010265715.1"/>
    </source>
</evidence>
<gene>
    <name evidence="3" type="primary">LOC104603390</name>
</gene>
<accession>A0A1U8ADW4</accession>
<dbReference type="RefSeq" id="XP_010265715.1">
    <property type="nucleotide sequence ID" value="XM_010267413.2"/>
</dbReference>
<dbReference type="PANTHER" id="PTHR37392">
    <property type="entry name" value="OS09G0556800 PROTEIN"/>
    <property type="match status" value="1"/>
</dbReference>
<dbReference type="OrthoDB" id="1904025at2759"/>
<dbReference type="KEGG" id="nnu:104603390"/>
<proteinExistence type="predicted"/>
<evidence type="ECO:0000256" key="1">
    <source>
        <dbReference type="SAM" id="MobiDB-lite"/>
    </source>
</evidence>
<dbReference type="InParanoid" id="A0A1U8ADW4"/>
<dbReference type="PANTHER" id="PTHR37392:SF1">
    <property type="entry name" value="OS09G0556800 PROTEIN"/>
    <property type="match status" value="1"/>
</dbReference>
<sequence length="489" mass="55867">MYYSYTPTYYSSLHDTITTLCKNILPFSFKKKRLTGLTADQKLAKQQSENLKWQQESFHRILNLIGLHKEGIVPESEVSAFRIHLLETLIASPADLEQPTIIRDKLLFLQELFYAKCISMDEYHSSKRPLLQRMAVQGAVIDARDVIVAGSSENPVEEWSVIQRKDEEFLMDKDRLQSKTKPKNRTPMKPIKGAAVMIDFGSSHKLEKNEGMKGEINPIAESLEQDFRDFEENPFWDFPSKEMESESRPILMSESSPPVSIMAEKEGGSTVKKKPFRALFQREQRDENAGDWVQDRNEAASKMEKKQWGFNGLKKWKRSNPEDETTPLPLGERSDDHHASSIPCELIHSPIGVGPTTKSMKKIHSDGSAPDFCIDKALGENIKKELSRIQTELNTKNPNLQFSNNQVEAISTRLPADKAELKKFFPKSWCDRHGDVVLDVVRKEFNDHVGEIESKRNAAKERHGDSVGWVTFEDNNENSHPNFFAAHHL</sequence>
<reference evidence="3" key="1">
    <citation type="submission" date="2025-08" db="UniProtKB">
        <authorList>
            <consortium name="RefSeq"/>
        </authorList>
    </citation>
    <scope>IDENTIFICATION</scope>
</reference>
<dbReference type="eggNOG" id="ENOG502QRWY">
    <property type="taxonomic scope" value="Eukaryota"/>
</dbReference>
<evidence type="ECO:0000313" key="2">
    <source>
        <dbReference type="Proteomes" id="UP000189703"/>
    </source>
</evidence>
<dbReference type="GeneID" id="104603390"/>